<feature type="region of interest" description="Disordered" evidence="9">
    <location>
        <begin position="1278"/>
        <end position="1320"/>
    </location>
</feature>
<evidence type="ECO:0000256" key="2">
    <source>
        <dbReference type="ARBA" id="ARBA00022723"/>
    </source>
</evidence>
<proteinExistence type="predicted"/>
<dbReference type="Gene3D" id="3.40.50.10810">
    <property type="entry name" value="Tandem AAA-ATPase domain"/>
    <property type="match status" value="1"/>
</dbReference>
<dbReference type="CDD" id="cd18793">
    <property type="entry name" value="SF2_C_SNF"/>
    <property type="match status" value="1"/>
</dbReference>
<feature type="compositionally biased region" description="Polar residues" evidence="9">
    <location>
        <begin position="1744"/>
        <end position="1765"/>
    </location>
</feature>
<feature type="domain" description="Helicase C-terminal" evidence="11">
    <location>
        <begin position="957"/>
        <end position="1116"/>
    </location>
</feature>
<dbReference type="SUPFAM" id="SSF52540">
    <property type="entry name" value="P-loop containing nucleoside triphosphate hydrolases"/>
    <property type="match status" value="2"/>
</dbReference>
<evidence type="ECO:0000256" key="1">
    <source>
        <dbReference type="ARBA" id="ARBA00004123"/>
    </source>
</evidence>
<dbReference type="InterPro" id="IPR049730">
    <property type="entry name" value="SNF2/RAD54-like_C"/>
</dbReference>
<feature type="region of interest" description="Disordered" evidence="9">
    <location>
        <begin position="1332"/>
        <end position="1361"/>
    </location>
</feature>
<dbReference type="PANTHER" id="PTHR45623:SF17">
    <property type="entry name" value="CHROMODOMAIN-HELICASE-DNA-BINDING PROTEIN 3-RELATED"/>
    <property type="match status" value="1"/>
</dbReference>
<dbReference type="GO" id="GO:0003682">
    <property type="term" value="F:chromatin binding"/>
    <property type="evidence" value="ECO:0007669"/>
    <property type="project" value="TreeGrafter"/>
</dbReference>
<evidence type="ECO:0000256" key="3">
    <source>
        <dbReference type="ARBA" id="ARBA00022741"/>
    </source>
</evidence>
<feature type="region of interest" description="Disordered" evidence="9">
    <location>
        <begin position="1480"/>
        <end position="1651"/>
    </location>
</feature>
<feature type="compositionally biased region" description="Low complexity" evidence="9">
    <location>
        <begin position="1512"/>
        <end position="1522"/>
    </location>
</feature>
<dbReference type="Pfam" id="PF15446">
    <property type="entry name" value="zf-PHD-like"/>
    <property type="match status" value="1"/>
</dbReference>
<feature type="region of interest" description="Disordered" evidence="9">
    <location>
        <begin position="1703"/>
        <end position="1765"/>
    </location>
</feature>
<dbReference type="SMART" id="SM00249">
    <property type="entry name" value="PHD"/>
    <property type="match status" value="2"/>
</dbReference>
<keyword evidence="2" id="KW-0479">Metal-binding</keyword>
<dbReference type="Proteomes" id="UP000646827">
    <property type="component" value="Unassembled WGS sequence"/>
</dbReference>
<dbReference type="Gene3D" id="3.40.50.300">
    <property type="entry name" value="P-loop containing nucleotide triphosphate hydrolases"/>
    <property type="match status" value="1"/>
</dbReference>
<dbReference type="OrthoDB" id="5857104at2759"/>
<feature type="compositionally biased region" description="Low complexity" evidence="9">
    <location>
        <begin position="1627"/>
        <end position="1639"/>
    </location>
</feature>
<feature type="compositionally biased region" description="Low complexity" evidence="9">
    <location>
        <begin position="1724"/>
        <end position="1736"/>
    </location>
</feature>
<name>A0A8H7VIQ1_9FUNG</name>
<keyword evidence="6" id="KW-0862">Zinc</keyword>
<dbReference type="SUPFAM" id="SSF54160">
    <property type="entry name" value="Chromo domain-like"/>
    <property type="match status" value="1"/>
</dbReference>
<dbReference type="GO" id="GO:0016887">
    <property type="term" value="F:ATP hydrolysis activity"/>
    <property type="evidence" value="ECO:0007669"/>
    <property type="project" value="TreeGrafter"/>
</dbReference>
<keyword evidence="4" id="KW-0863">Zinc-finger</keyword>
<feature type="region of interest" description="Disordered" evidence="9">
    <location>
        <begin position="1152"/>
        <end position="1171"/>
    </location>
</feature>
<dbReference type="PROSITE" id="PS51192">
    <property type="entry name" value="HELICASE_ATP_BIND_1"/>
    <property type="match status" value="1"/>
</dbReference>
<dbReference type="EMBL" id="JAEPRB010000260">
    <property type="protein sequence ID" value="KAG2217958.1"/>
    <property type="molecule type" value="Genomic_DNA"/>
</dbReference>
<feature type="compositionally biased region" description="Acidic residues" evidence="9">
    <location>
        <begin position="1153"/>
        <end position="1166"/>
    </location>
</feature>
<dbReference type="Pfam" id="PF23615">
    <property type="entry name" value="Chromo_MIT1"/>
    <property type="match status" value="1"/>
</dbReference>
<feature type="compositionally biased region" description="Low complexity" evidence="9">
    <location>
        <begin position="1388"/>
        <end position="1412"/>
    </location>
</feature>
<keyword evidence="5" id="KW-0378">Hydrolase</keyword>
<evidence type="ECO:0000259" key="10">
    <source>
        <dbReference type="PROSITE" id="PS51192"/>
    </source>
</evidence>
<evidence type="ECO:0000256" key="4">
    <source>
        <dbReference type="ARBA" id="ARBA00022771"/>
    </source>
</evidence>
<dbReference type="SMART" id="SM00490">
    <property type="entry name" value="HELICc"/>
    <property type="match status" value="1"/>
</dbReference>
<feature type="compositionally biased region" description="Polar residues" evidence="9">
    <location>
        <begin position="1481"/>
        <end position="1503"/>
    </location>
</feature>
<dbReference type="GO" id="GO:0008270">
    <property type="term" value="F:zinc ion binding"/>
    <property type="evidence" value="ECO:0007669"/>
    <property type="project" value="UniProtKB-KW"/>
</dbReference>
<dbReference type="GO" id="GO:0005524">
    <property type="term" value="F:ATP binding"/>
    <property type="evidence" value="ECO:0007669"/>
    <property type="project" value="UniProtKB-KW"/>
</dbReference>
<keyword evidence="13" id="KW-1185">Reference proteome</keyword>
<evidence type="ECO:0000256" key="5">
    <source>
        <dbReference type="ARBA" id="ARBA00022801"/>
    </source>
</evidence>
<dbReference type="GO" id="GO:0005634">
    <property type="term" value="C:nucleus"/>
    <property type="evidence" value="ECO:0007669"/>
    <property type="project" value="UniProtKB-SubCell"/>
</dbReference>
<evidence type="ECO:0000256" key="9">
    <source>
        <dbReference type="SAM" id="MobiDB-lite"/>
    </source>
</evidence>
<dbReference type="SMART" id="SM00487">
    <property type="entry name" value="DEXDc"/>
    <property type="match status" value="1"/>
</dbReference>
<keyword evidence="7" id="KW-0067">ATP-binding</keyword>
<dbReference type="GO" id="GO:0000785">
    <property type="term" value="C:chromatin"/>
    <property type="evidence" value="ECO:0007669"/>
    <property type="project" value="TreeGrafter"/>
</dbReference>
<dbReference type="Pfam" id="PF00271">
    <property type="entry name" value="Helicase_C"/>
    <property type="match status" value="1"/>
</dbReference>
<feature type="compositionally biased region" description="Polar residues" evidence="9">
    <location>
        <begin position="1523"/>
        <end position="1547"/>
    </location>
</feature>
<dbReference type="GO" id="GO:0003677">
    <property type="term" value="F:DNA binding"/>
    <property type="evidence" value="ECO:0007669"/>
    <property type="project" value="TreeGrafter"/>
</dbReference>
<dbReference type="Pfam" id="PF00176">
    <property type="entry name" value="SNF2-rel_dom"/>
    <property type="match status" value="1"/>
</dbReference>
<feature type="domain" description="Helicase ATP-binding" evidence="10">
    <location>
        <begin position="637"/>
        <end position="808"/>
    </location>
</feature>
<feature type="compositionally biased region" description="Polar residues" evidence="9">
    <location>
        <begin position="1640"/>
        <end position="1651"/>
    </location>
</feature>
<comment type="subcellular location">
    <subcellularLocation>
        <location evidence="1">Nucleus</location>
    </subcellularLocation>
</comment>
<evidence type="ECO:0000256" key="8">
    <source>
        <dbReference type="ARBA" id="ARBA00023242"/>
    </source>
</evidence>
<dbReference type="InterPro" id="IPR001965">
    <property type="entry name" value="Znf_PHD"/>
</dbReference>
<feature type="compositionally biased region" description="Basic residues" evidence="9">
    <location>
        <begin position="1281"/>
        <end position="1292"/>
    </location>
</feature>
<dbReference type="InterPro" id="IPR016197">
    <property type="entry name" value="Chromo-like_dom_sf"/>
</dbReference>
<evidence type="ECO:0000313" key="12">
    <source>
        <dbReference type="EMBL" id="KAG2217958.1"/>
    </source>
</evidence>
<evidence type="ECO:0000256" key="6">
    <source>
        <dbReference type="ARBA" id="ARBA00022833"/>
    </source>
</evidence>
<keyword evidence="8" id="KW-0539">Nucleus</keyword>
<dbReference type="PROSITE" id="PS51194">
    <property type="entry name" value="HELICASE_CTER"/>
    <property type="match status" value="1"/>
</dbReference>
<dbReference type="InterPro" id="IPR056616">
    <property type="entry name" value="Chromo_MIT1"/>
</dbReference>
<dbReference type="InterPro" id="IPR014001">
    <property type="entry name" value="Helicase_ATP-bd"/>
</dbReference>
<dbReference type="InterPro" id="IPR038718">
    <property type="entry name" value="SNF2-like_sf"/>
</dbReference>
<comment type="caution">
    <text evidence="12">The sequence shown here is derived from an EMBL/GenBank/DDBJ whole genome shotgun (WGS) entry which is preliminary data.</text>
</comment>
<feature type="region of interest" description="Disordered" evidence="9">
    <location>
        <begin position="222"/>
        <end position="241"/>
    </location>
</feature>
<dbReference type="Gene3D" id="2.40.50.40">
    <property type="match status" value="1"/>
</dbReference>
<feature type="compositionally biased region" description="Acidic residues" evidence="9">
    <location>
        <begin position="137"/>
        <end position="150"/>
    </location>
</feature>
<feature type="compositionally biased region" description="Polar residues" evidence="9">
    <location>
        <begin position="1555"/>
        <end position="1580"/>
    </location>
</feature>
<feature type="region of interest" description="Disordered" evidence="9">
    <location>
        <begin position="1387"/>
        <end position="1444"/>
    </location>
</feature>
<gene>
    <name evidence="12" type="ORF">INT45_001392</name>
</gene>
<dbReference type="InterPro" id="IPR027417">
    <property type="entry name" value="P-loop_NTPase"/>
</dbReference>
<feature type="non-terminal residue" evidence="12">
    <location>
        <position position="1"/>
    </location>
</feature>
<feature type="compositionally biased region" description="Polar residues" evidence="9">
    <location>
        <begin position="1424"/>
        <end position="1444"/>
    </location>
</feature>
<feature type="compositionally biased region" description="Polar residues" evidence="9">
    <location>
        <begin position="1340"/>
        <end position="1361"/>
    </location>
</feature>
<dbReference type="GO" id="GO:0042393">
    <property type="term" value="F:histone binding"/>
    <property type="evidence" value="ECO:0007669"/>
    <property type="project" value="TreeGrafter"/>
</dbReference>
<dbReference type="CDD" id="cd18660">
    <property type="entry name" value="CD1_tandem"/>
    <property type="match status" value="1"/>
</dbReference>
<feature type="region of interest" description="Disordered" evidence="9">
    <location>
        <begin position="137"/>
        <end position="175"/>
    </location>
</feature>
<dbReference type="InterPro" id="IPR000330">
    <property type="entry name" value="SNF2_N"/>
</dbReference>
<keyword evidence="3" id="KW-0547">Nucleotide-binding</keyword>
<accession>A0A8H7VIQ1</accession>
<protein>
    <submittedName>
        <fullName evidence="12">Uncharacterized protein</fullName>
    </submittedName>
</protein>
<dbReference type="InterPro" id="IPR001650">
    <property type="entry name" value="Helicase_C-like"/>
</dbReference>
<dbReference type="InterPro" id="IPR041684">
    <property type="entry name" value="Znf-PHD-like"/>
</dbReference>
<reference evidence="12 13" key="1">
    <citation type="submission" date="2020-12" db="EMBL/GenBank/DDBJ databases">
        <title>Metabolic potential, ecology and presence of endohyphal bacteria is reflected in genomic diversity of Mucoromycotina.</title>
        <authorList>
            <person name="Muszewska A."/>
            <person name="Okrasinska A."/>
            <person name="Steczkiewicz K."/>
            <person name="Drgas O."/>
            <person name="Orlowska M."/>
            <person name="Perlinska-Lenart U."/>
            <person name="Aleksandrzak-Piekarczyk T."/>
            <person name="Szatraj K."/>
            <person name="Zielenkiewicz U."/>
            <person name="Pilsyk S."/>
            <person name="Malc E."/>
            <person name="Mieczkowski P."/>
            <person name="Kruszewska J.S."/>
            <person name="Biernat P."/>
            <person name="Pawlowska J."/>
        </authorList>
    </citation>
    <scope>NUCLEOTIDE SEQUENCE [LARGE SCALE GENOMIC DNA]</scope>
    <source>
        <strain evidence="12 13">CBS 142.35</strain>
    </source>
</reference>
<organism evidence="12 13">
    <name type="scientific">Circinella minor</name>
    <dbReference type="NCBI Taxonomy" id="1195481"/>
    <lineage>
        <taxon>Eukaryota</taxon>
        <taxon>Fungi</taxon>
        <taxon>Fungi incertae sedis</taxon>
        <taxon>Mucoromycota</taxon>
        <taxon>Mucoromycotina</taxon>
        <taxon>Mucoromycetes</taxon>
        <taxon>Mucorales</taxon>
        <taxon>Lichtheimiaceae</taxon>
        <taxon>Circinella</taxon>
    </lineage>
</organism>
<evidence type="ECO:0000313" key="13">
    <source>
        <dbReference type="Proteomes" id="UP000646827"/>
    </source>
</evidence>
<sequence>AIFSRLHFKTRIELPRPVVIINNNENTAPDSIEHQDSIAKKINEHGNVESIISRSESSTGRVIYEVLWQDGTKTQESVGCIHSLAYDKFEGYEHKKFDLTTVNNSDGNSIDDDLVITRQQSRRRRRVQKKKTVQWAIDEEDDQSAGDDEYFNGNNGHEIQDKENQRPSKKRRRIDTTHNMAVINVDDFRTRTGRFSQIPYYTDPEIIYTHWKHCTKCNEKGFPNGPQNKNSKNGKQRHQQEKVDDVFEISSGEEELLQGRLLLCITCSAATHEGCISLGRSRKQHLQHLRSCRIDDYGDQVVMQFQCIHCLTATPGKYEEIPKCDGCHESHGIQRLKFFHQEKELEVSESVRYDNNVQQQEQRPKDALLHPPKNEDKHRLYRCNRCLRAYHDTCLPDYVTKNTNNMVDRKRQIFEEEWQCGECITYNKRVDLILTWRVRGTREVQDKNTEIADLDYNKAKPSTREYLIKWVNTPYTHLDWVSDGWLKLIAKQKYKNFCERQQHMERQTVVEVVPKDYLTIERILTAKDTSGNVLTTESIHLVDKVYVKYRGLNYDSIYWDRPPKKDSDLYPSFRTAYENYLKACSVQPPVNMKQQVDLVRELATKENYGRHELKQQPDFIRGGTLMPHQLDGLNWLIFQWERAKGCVLADDMGLGKTIQIVTFLNFLLTKYDIYPFLVVVPLSTATNWLREFNKWAPDMVVSPYYGSAEARKRALKHEIFRDGSKTPCCHAIILTYESAMHDNGLFSRLDYWPALIVDEAQRLKNDSSQLFQKLLKNIKYDHPVLMTDTLTIFIVLDKFIGTPLQNNIRELINVMHFVDRDEFNDIKKLEQKYSELSHTTVQELHDQLKPYFLRRTKEVVLKNLPPKTEIIVPVSMSSLQKEVYKGILEQNLTSYAQLGSTDQKVPSKIKTTTLRNTLMQLRKTLGHPYFIPDIEIKQKDAVTTHQVLIDSCAKLKILHQMLPKLKQNGHRVLIFSSFKGVLDILEDYLMYEQHNYVRVDGDVSSNDRVTAIDKYNAPESDIFVFLLTTRAGGVGINLATADTVIMWDFDFNPHADLQAICRAHRIGQTRPVLVLRFMTRLSVEEKIAQIAKKKMALDHLIVEKMDDDDLEEKDVEGIIKFGAQALFEADDSKRIVYDSVGIDKLLDRATEKDMEDNNNYEKETEEQSGSKPMSFSFAKVWVKDKGEAVDDLPVDGEEDRPEDEDFFIKYLERKRAQMEAEKQMKEREQELGRGARKRAFVVSYLFGKKGVDLILTEKGNHPYIISNYSLNTERKLEKVQTNKKNKKKKGSKKNQGSSDSEDSDFQLESIPGSELEEEFERNMEIKRAEIAATALPPPINTSAPCSQSNNNKISDPSKNIPESNPALIQAAFANLLTSLYRNKIGALPPQQSASSSSSQPRSQQRPPQWPYQEQHVDHVLDSPSHFSSSPPCTQSATGPQRRPQQVQYYTADLTNTLLNISEQERTVNRQIGSDEIMAGQRTITTTSTQPPRQLSYNGSNNHDYGNYTILHSPPQQSVSSSSATTMTDTLASRPSATAPSVNRQSYPVYTPPPSYNSYPLQLKHSQLTASSSSRSPPQHLQQPFSPYTPPPPQHQKQIPHFPMPIESRPNPTQSPNVLDQDIPVQHNNNNNNNNVHLNNIGSQYNSSPQQNIPVQLSHPHHAIPFQQQHDHYHLSQNSPIQHQPFTPFGRSFQQYQHYQQPLSYAHNPQHGPPQYLPRPPPLSSSPFINQQQQQQQSRAHPTVESPTLSSSTSQHQSFMDRNPRQ</sequence>
<evidence type="ECO:0000256" key="7">
    <source>
        <dbReference type="ARBA" id="ARBA00022840"/>
    </source>
</evidence>
<dbReference type="PANTHER" id="PTHR45623">
    <property type="entry name" value="CHROMODOMAIN-HELICASE-DNA-BINDING PROTEIN 3-RELATED-RELATED"/>
    <property type="match status" value="1"/>
</dbReference>
<feature type="compositionally biased region" description="Pro residues" evidence="9">
    <location>
        <begin position="1710"/>
        <end position="1723"/>
    </location>
</feature>
<dbReference type="GO" id="GO:0140658">
    <property type="term" value="F:ATP-dependent chromatin remodeler activity"/>
    <property type="evidence" value="ECO:0007669"/>
    <property type="project" value="TreeGrafter"/>
</dbReference>
<evidence type="ECO:0000259" key="11">
    <source>
        <dbReference type="PROSITE" id="PS51194"/>
    </source>
</evidence>